<evidence type="ECO:0008006" key="4">
    <source>
        <dbReference type="Google" id="ProtNLM"/>
    </source>
</evidence>
<dbReference type="AlphaFoldDB" id="A0A917YBJ9"/>
<reference evidence="2 3" key="1">
    <citation type="journal article" date="2014" name="Int. J. Syst. Evol. Microbiol.">
        <title>Complete genome sequence of Corynebacterium casei LMG S-19264T (=DSM 44701T), isolated from a smear-ripened cheese.</title>
        <authorList>
            <consortium name="US DOE Joint Genome Institute (JGI-PGF)"/>
            <person name="Walter F."/>
            <person name="Albersmeier A."/>
            <person name="Kalinowski J."/>
            <person name="Ruckert C."/>
        </authorList>
    </citation>
    <scope>NUCLEOTIDE SEQUENCE [LARGE SCALE GENOMIC DNA]</scope>
    <source>
        <strain evidence="2 3">CGMCC 4.7111</strain>
    </source>
</reference>
<dbReference type="Proteomes" id="UP000600365">
    <property type="component" value="Unassembled WGS sequence"/>
</dbReference>
<accession>A0A917YBJ9</accession>
<feature type="compositionally biased region" description="Basic and acidic residues" evidence="1">
    <location>
        <begin position="1"/>
        <end position="13"/>
    </location>
</feature>
<dbReference type="EMBL" id="BMMM01000013">
    <property type="protein sequence ID" value="GGN79452.1"/>
    <property type="molecule type" value="Genomic_DNA"/>
</dbReference>
<gene>
    <name evidence="2" type="ORF">GCM10011579_063940</name>
</gene>
<feature type="region of interest" description="Disordered" evidence="1">
    <location>
        <begin position="1"/>
        <end position="62"/>
    </location>
</feature>
<evidence type="ECO:0000313" key="2">
    <source>
        <dbReference type="EMBL" id="GGN79452.1"/>
    </source>
</evidence>
<protein>
    <recommendedName>
        <fullName evidence="4">Ava_C0101 and related proteins</fullName>
    </recommendedName>
</protein>
<organism evidence="2 3">
    <name type="scientific">Streptomyces albiflavescens</name>
    <dbReference type="NCBI Taxonomy" id="1623582"/>
    <lineage>
        <taxon>Bacteria</taxon>
        <taxon>Bacillati</taxon>
        <taxon>Actinomycetota</taxon>
        <taxon>Actinomycetes</taxon>
        <taxon>Kitasatosporales</taxon>
        <taxon>Streptomycetaceae</taxon>
        <taxon>Streptomyces</taxon>
    </lineage>
</organism>
<sequence length="367" mass="41066">MRRVEVSLLRRESVPGSGQERVPPGACAADRPFPPAESASVPNTDDADPEGTTVTQQTTHRHEAWPQLRVADWADTRDTLHMWTQIVGKVRLAHAPLINHWWQVTLYVSPRGLTTSAIPYGSGTFDIEFDFVDHQLCIRTSDGAVRRVALEPKPVAQFYVETMRALDEVGIEARIQAHPNEVEPAIPFAEDQRHASYDATAARLFWHQLLQAHRVMSVFRSRFTGKVSPVHYFWGAMDLACTRFSGRPAPQHPGGAPNCGDWVMVEGYSRELSSCGFWPGGGEEGAFYAYAYPEPDGFAEYPVTPADAFYSRENGQFLLPYEVVRTAGDPDATLIAFLQTTYEAAAERGRWDRAMLECDPHRLQGFQ</sequence>
<proteinExistence type="predicted"/>
<keyword evidence="3" id="KW-1185">Reference proteome</keyword>
<dbReference type="InterPro" id="IPR046038">
    <property type="entry name" value="DUF5996"/>
</dbReference>
<dbReference type="Pfam" id="PF19459">
    <property type="entry name" value="DUF5996"/>
    <property type="match status" value="1"/>
</dbReference>
<comment type="caution">
    <text evidence="2">The sequence shown here is derived from an EMBL/GenBank/DDBJ whole genome shotgun (WGS) entry which is preliminary data.</text>
</comment>
<evidence type="ECO:0000313" key="3">
    <source>
        <dbReference type="Proteomes" id="UP000600365"/>
    </source>
</evidence>
<name>A0A917YBJ9_9ACTN</name>
<evidence type="ECO:0000256" key="1">
    <source>
        <dbReference type="SAM" id="MobiDB-lite"/>
    </source>
</evidence>